<dbReference type="InterPro" id="IPR004839">
    <property type="entry name" value="Aminotransferase_I/II_large"/>
</dbReference>
<dbReference type="InterPro" id="IPR036390">
    <property type="entry name" value="WH_DNA-bd_sf"/>
</dbReference>
<sequence length="462" mass="50224">MWKPNLSDSQRPMYEKIADAVISDINSGKLRAGELLPPHRELAEELGISVGTISRAYKILVDKNFVEAGARRGTRVSKGLSHSPQSLKQGLSGHLPPHDLRGHLAAYSTWEAEVREAVAEIGRRQNIDDILNYQAITGREKHREAGAKWLEFTGNTESHVDEVVVFNGAQHALTCTLLATCSPGDIVATERLTYAGLRVAAPALGLRLLPLDIDDDGIIPEAFSEACNKHTIKALVCVPNMHNPTTNTMPLSRREEILEIAASNGLVVIEDDVYGGLMDKKIPSMFSISSDNVIRITGLSKTLGPGLRVGFAQAKQSIISSLSTSLRATSWMATPLMAEVATQLINSGRAEKALENNKAELYTRNKILSEALEGFNLSTARYGTHAWLKLPPAWTRSDFALWSQDSGIKTLMADAYIVGDATVDEATRISVSAARSEAALRDAAQRINSALKRPPEKSSTLL</sequence>
<dbReference type="CDD" id="cd07377">
    <property type="entry name" value="WHTH_GntR"/>
    <property type="match status" value="1"/>
</dbReference>
<evidence type="ECO:0000313" key="8">
    <source>
        <dbReference type="Proteomes" id="UP000502259"/>
    </source>
</evidence>
<evidence type="ECO:0000256" key="1">
    <source>
        <dbReference type="ARBA" id="ARBA00005384"/>
    </source>
</evidence>
<dbReference type="Gene3D" id="3.90.1150.10">
    <property type="entry name" value="Aspartate Aminotransferase, domain 1"/>
    <property type="match status" value="1"/>
</dbReference>
<evidence type="ECO:0000256" key="4">
    <source>
        <dbReference type="ARBA" id="ARBA00023125"/>
    </source>
</evidence>
<keyword evidence="3" id="KW-0805">Transcription regulation</keyword>
<dbReference type="SUPFAM" id="SSF46785">
    <property type="entry name" value="Winged helix' DNA-binding domain"/>
    <property type="match status" value="1"/>
</dbReference>
<comment type="similarity">
    <text evidence="1">In the C-terminal section; belongs to the class-I pyridoxal-phosphate-dependent aminotransferase family.</text>
</comment>
<keyword evidence="5" id="KW-0804">Transcription</keyword>
<keyword evidence="4" id="KW-0238">DNA-binding</keyword>
<dbReference type="InterPro" id="IPR015424">
    <property type="entry name" value="PyrdxlP-dep_Trfase"/>
</dbReference>
<dbReference type="SMART" id="SM00345">
    <property type="entry name" value="HTH_GNTR"/>
    <property type="match status" value="1"/>
</dbReference>
<dbReference type="SUPFAM" id="SSF53383">
    <property type="entry name" value="PLP-dependent transferases"/>
    <property type="match status" value="1"/>
</dbReference>
<name>A0A6F8U2S8_9GAMM</name>
<evidence type="ECO:0000256" key="3">
    <source>
        <dbReference type="ARBA" id="ARBA00023015"/>
    </source>
</evidence>
<evidence type="ECO:0000313" key="7">
    <source>
        <dbReference type="EMBL" id="BCB07220.1"/>
    </source>
</evidence>
<proteinExistence type="inferred from homology"/>
<feature type="domain" description="HTH gntR-type" evidence="6">
    <location>
        <begin position="11"/>
        <end position="79"/>
    </location>
</feature>
<keyword evidence="2" id="KW-0663">Pyridoxal phosphate</keyword>
<dbReference type="InterPro" id="IPR051446">
    <property type="entry name" value="HTH_trans_reg/aminotransferase"/>
</dbReference>
<dbReference type="Pfam" id="PF00155">
    <property type="entry name" value="Aminotran_1_2"/>
    <property type="match status" value="1"/>
</dbReference>
<dbReference type="PROSITE" id="PS50949">
    <property type="entry name" value="HTH_GNTR"/>
    <property type="match status" value="1"/>
</dbReference>
<dbReference type="AlphaFoldDB" id="A0A6F8U2S8"/>
<dbReference type="GO" id="GO:0030170">
    <property type="term" value="F:pyridoxal phosphate binding"/>
    <property type="evidence" value="ECO:0007669"/>
    <property type="project" value="InterPro"/>
</dbReference>
<dbReference type="InterPro" id="IPR000524">
    <property type="entry name" value="Tscrpt_reg_HTH_GntR"/>
</dbReference>
<dbReference type="InterPro" id="IPR015421">
    <property type="entry name" value="PyrdxlP-dep_Trfase_major"/>
</dbReference>
<dbReference type="Gene3D" id="3.40.640.10">
    <property type="entry name" value="Type I PLP-dependent aspartate aminotransferase-like (Major domain)"/>
    <property type="match status" value="1"/>
</dbReference>
<evidence type="ECO:0000256" key="5">
    <source>
        <dbReference type="ARBA" id="ARBA00023163"/>
    </source>
</evidence>
<reference evidence="7 8" key="1">
    <citation type="submission" date="2020-03" db="EMBL/GenBank/DDBJ databases">
        <title>Complete Genome Sequence of Halomonas hydrothermalis Strain Slthf2, Halophilic Bacterium Isolated from Deep-Sea Hydrothermal-Vent Environments.</title>
        <authorList>
            <person name="Takeyama N."/>
            <person name="Huang M."/>
            <person name="Sato K."/>
            <person name="Galipon J."/>
            <person name="Arakawa K."/>
        </authorList>
    </citation>
    <scope>NUCLEOTIDE SEQUENCE [LARGE SCALE GENOMIC DNA]</scope>
    <source>
        <strain evidence="7 8">Slthf2</strain>
    </source>
</reference>
<protein>
    <submittedName>
        <fullName evidence="7">GntR family transcriptional regulator</fullName>
    </submittedName>
</protein>
<accession>A0A6F8U2S8</accession>
<keyword evidence="8" id="KW-1185">Reference proteome</keyword>
<dbReference type="Proteomes" id="UP000502259">
    <property type="component" value="Chromosome"/>
</dbReference>
<dbReference type="EMBL" id="AP022843">
    <property type="protein sequence ID" value="BCB07220.1"/>
    <property type="molecule type" value="Genomic_DNA"/>
</dbReference>
<evidence type="ECO:0000259" key="6">
    <source>
        <dbReference type="PROSITE" id="PS50949"/>
    </source>
</evidence>
<dbReference type="GO" id="GO:0003677">
    <property type="term" value="F:DNA binding"/>
    <property type="evidence" value="ECO:0007669"/>
    <property type="project" value="UniProtKB-KW"/>
</dbReference>
<evidence type="ECO:0000256" key="2">
    <source>
        <dbReference type="ARBA" id="ARBA00022898"/>
    </source>
</evidence>
<dbReference type="Pfam" id="PF00392">
    <property type="entry name" value="GntR"/>
    <property type="match status" value="1"/>
</dbReference>
<organism evidence="7 8">
    <name type="scientific">Halomonas hydrothermalis</name>
    <dbReference type="NCBI Taxonomy" id="115561"/>
    <lineage>
        <taxon>Bacteria</taxon>
        <taxon>Pseudomonadati</taxon>
        <taxon>Pseudomonadota</taxon>
        <taxon>Gammaproteobacteria</taxon>
        <taxon>Oceanospirillales</taxon>
        <taxon>Halomonadaceae</taxon>
        <taxon>Halomonas</taxon>
    </lineage>
</organism>
<dbReference type="Gene3D" id="1.10.10.10">
    <property type="entry name" value="Winged helix-like DNA-binding domain superfamily/Winged helix DNA-binding domain"/>
    <property type="match status" value="1"/>
</dbReference>
<dbReference type="InterPro" id="IPR015422">
    <property type="entry name" value="PyrdxlP-dep_Trfase_small"/>
</dbReference>
<dbReference type="InterPro" id="IPR036388">
    <property type="entry name" value="WH-like_DNA-bd_sf"/>
</dbReference>
<gene>
    <name evidence="7" type="ORF">HHSLTHF2_11100</name>
</gene>
<dbReference type="PANTHER" id="PTHR46577">
    <property type="entry name" value="HTH-TYPE TRANSCRIPTIONAL REGULATORY PROTEIN GABR"/>
    <property type="match status" value="1"/>
</dbReference>
<dbReference type="PANTHER" id="PTHR46577:SF1">
    <property type="entry name" value="HTH-TYPE TRANSCRIPTIONAL REGULATORY PROTEIN GABR"/>
    <property type="match status" value="1"/>
</dbReference>
<dbReference type="CDD" id="cd00609">
    <property type="entry name" value="AAT_like"/>
    <property type="match status" value="1"/>
</dbReference>
<dbReference type="GO" id="GO:0003700">
    <property type="term" value="F:DNA-binding transcription factor activity"/>
    <property type="evidence" value="ECO:0007669"/>
    <property type="project" value="InterPro"/>
</dbReference>